<dbReference type="AlphaFoldDB" id="A0A1W2BB57"/>
<dbReference type="PANTHER" id="PTHR32322:SF9">
    <property type="entry name" value="AMINO-ACID METABOLITE EFFLUX PUMP-RELATED"/>
    <property type="match status" value="1"/>
</dbReference>
<feature type="transmembrane region" description="Helical" evidence="5">
    <location>
        <begin position="154"/>
        <end position="173"/>
    </location>
</feature>
<evidence type="ECO:0000256" key="3">
    <source>
        <dbReference type="ARBA" id="ARBA00022989"/>
    </source>
</evidence>
<dbReference type="RefSeq" id="WP_084284666.1">
    <property type="nucleotide sequence ID" value="NZ_FWXJ01000012.1"/>
</dbReference>
<evidence type="ECO:0000256" key="2">
    <source>
        <dbReference type="ARBA" id="ARBA00022692"/>
    </source>
</evidence>
<feature type="domain" description="EamA" evidence="6">
    <location>
        <begin position="12"/>
        <end position="135"/>
    </location>
</feature>
<evidence type="ECO:0000313" key="8">
    <source>
        <dbReference type="Proteomes" id="UP000192708"/>
    </source>
</evidence>
<keyword evidence="4 5" id="KW-0472">Membrane</keyword>
<feature type="transmembrane region" description="Helical" evidence="5">
    <location>
        <begin position="39"/>
        <end position="57"/>
    </location>
</feature>
<dbReference type="PANTHER" id="PTHR32322">
    <property type="entry name" value="INNER MEMBRANE TRANSPORTER"/>
    <property type="match status" value="1"/>
</dbReference>
<feature type="transmembrane region" description="Helical" evidence="5">
    <location>
        <begin position="69"/>
        <end position="88"/>
    </location>
</feature>
<feature type="transmembrane region" description="Helical" evidence="5">
    <location>
        <begin position="94"/>
        <end position="114"/>
    </location>
</feature>
<name>A0A1W2BB57_9BURK</name>
<dbReference type="SUPFAM" id="SSF103481">
    <property type="entry name" value="Multidrug resistance efflux transporter EmrE"/>
    <property type="match status" value="2"/>
</dbReference>
<reference evidence="7 8" key="1">
    <citation type="submission" date="2017-04" db="EMBL/GenBank/DDBJ databases">
        <authorList>
            <person name="Afonso C.L."/>
            <person name="Miller P.J."/>
            <person name="Scott M.A."/>
            <person name="Spackman E."/>
            <person name="Goraichik I."/>
            <person name="Dimitrov K.M."/>
            <person name="Suarez D.L."/>
            <person name="Swayne D.E."/>
        </authorList>
    </citation>
    <scope>NUCLEOTIDE SEQUENCE [LARGE SCALE GENOMIC DNA]</scope>
    <source>
        <strain evidence="7 8">VK13</strain>
    </source>
</reference>
<evidence type="ECO:0000259" key="6">
    <source>
        <dbReference type="Pfam" id="PF00892"/>
    </source>
</evidence>
<protein>
    <submittedName>
        <fullName evidence="7">O-acetylserine/cysteine efflux transporter</fullName>
    </submittedName>
</protein>
<feature type="transmembrane region" description="Helical" evidence="5">
    <location>
        <begin position="185"/>
        <end position="208"/>
    </location>
</feature>
<evidence type="ECO:0000256" key="5">
    <source>
        <dbReference type="SAM" id="Phobius"/>
    </source>
</evidence>
<feature type="transmembrane region" description="Helical" evidence="5">
    <location>
        <begin position="280"/>
        <end position="298"/>
    </location>
</feature>
<gene>
    <name evidence="7" type="ORF">SAMN06296008_11211</name>
</gene>
<feature type="transmembrane region" description="Helical" evidence="5">
    <location>
        <begin position="121"/>
        <end position="142"/>
    </location>
</feature>
<dbReference type="Pfam" id="PF00892">
    <property type="entry name" value="EamA"/>
    <property type="match status" value="2"/>
</dbReference>
<feature type="transmembrane region" description="Helical" evidence="5">
    <location>
        <begin position="12"/>
        <end position="33"/>
    </location>
</feature>
<feature type="transmembrane region" description="Helical" evidence="5">
    <location>
        <begin position="254"/>
        <end position="274"/>
    </location>
</feature>
<proteinExistence type="predicted"/>
<dbReference type="STRING" id="1938817.SAMN06296008_11211"/>
<feature type="transmembrane region" description="Helical" evidence="5">
    <location>
        <begin position="223"/>
        <end position="242"/>
    </location>
</feature>
<dbReference type="GO" id="GO:0016020">
    <property type="term" value="C:membrane"/>
    <property type="evidence" value="ECO:0007669"/>
    <property type="project" value="UniProtKB-SubCell"/>
</dbReference>
<dbReference type="InterPro" id="IPR037185">
    <property type="entry name" value="EmrE-like"/>
</dbReference>
<comment type="subcellular location">
    <subcellularLocation>
        <location evidence="1">Membrane</location>
        <topology evidence="1">Multi-pass membrane protein</topology>
    </subcellularLocation>
</comment>
<feature type="domain" description="EamA" evidence="6">
    <location>
        <begin position="154"/>
        <end position="296"/>
    </location>
</feature>
<accession>A0A1W2BB57</accession>
<organism evidence="7 8">
    <name type="scientific">Polynucleobacter kasalickyi</name>
    <dbReference type="NCBI Taxonomy" id="1938817"/>
    <lineage>
        <taxon>Bacteria</taxon>
        <taxon>Pseudomonadati</taxon>
        <taxon>Pseudomonadota</taxon>
        <taxon>Betaproteobacteria</taxon>
        <taxon>Burkholderiales</taxon>
        <taxon>Burkholderiaceae</taxon>
        <taxon>Polynucleobacter</taxon>
    </lineage>
</organism>
<keyword evidence="2 5" id="KW-0812">Transmembrane</keyword>
<evidence type="ECO:0000256" key="1">
    <source>
        <dbReference type="ARBA" id="ARBA00004141"/>
    </source>
</evidence>
<dbReference type="Gene3D" id="1.10.3730.20">
    <property type="match status" value="1"/>
</dbReference>
<keyword evidence="3 5" id="KW-1133">Transmembrane helix</keyword>
<sequence>MPNNHQILPKDYFAIFLIVFIWGTNFVAMKYALEELTPFQLGAWRFVFSLVPFIFFFKPPKIAWRWLMLNGFLQGVGQFGFLFVALHIGLSAALASVLLQTQVFFTALFSFLILSEKPSKSFLVGLVFAAIGLICFGLNYVFPNSPKDLQVPLLGILLCLCGAMMWGGSNITIRKIHQKYNRFDAINFIVWSSFFPIIPFIALNWIFFPEKDISSWFGRNHSTWLAIIYLAIFSYLVAYALWTRLIQSYSANRISPFSLGVPMVGLLSGMIILGESISPWQWAGIGFCFIALVVTMIGPQFSAKK</sequence>
<dbReference type="EMBL" id="FWXJ01000012">
    <property type="protein sequence ID" value="SMC70031.1"/>
    <property type="molecule type" value="Genomic_DNA"/>
</dbReference>
<keyword evidence="8" id="KW-1185">Reference proteome</keyword>
<evidence type="ECO:0000313" key="7">
    <source>
        <dbReference type="EMBL" id="SMC70031.1"/>
    </source>
</evidence>
<dbReference type="InterPro" id="IPR050638">
    <property type="entry name" value="AA-Vitamin_Transporters"/>
</dbReference>
<evidence type="ECO:0000256" key="4">
    <source>
        <dbReference type="ARBA" id="ARBA00023136"/>
    </source>
</evidence>
<dbReference type="OrthoDB" id="7158585at2"/>
<dbReference type="InterPro" id="IPR000620">
    <property type="entry name" value="EamA_dom"/>
</dbReference>
<dbReference type="Proteomes" id="UP000192708">
    <property type="component" value="Unassembled WGS sequence"/>
</dbReference>